<keyword evidence="6" id="KW-0812">Transmembrane</keyword>
<dbReference type="Gene3D" id="2.20.110.10">
    <property type="entry name" value="Histone H3 K4-specific methyltransferase SET7/9 N-terminal domain"/>
    <property type="match status" value="1"/>
</dbReference>
<keyword evidence="3" id="KW-0813">Transport</keyword>
<evidence type="ECO:0000256" key="8">
    <source>
        <dbReference type="ARBA" id="ARBA00022989"/>
    </source>
</evidence>
<dbReference type="SUPFAM" id="SSF74653">
    <property type="entry name" value="TolA/TonB C-terminal domain"/>
    <property type="match status" value="1"/>
</dbReference>
<keyword evidence="5" id="KW-0997">Cell inner membrane</keyword>
<name>A0ABV6L6B0_9SPHI</name>
<evidence type="ECO:0000259" key="10">
    <source>
        <dbReference type="PROSITE" id="PS52015"/>
    </source>
</evidence>
<dbReference type="RefSeq" id="WP_377022815.1">
    <property type="nucleotide sequence ID" value="NZ_JBHLTS010000021.1"/>
</dbReference>
<accession>A0ABV6L6B0</accession>
<feature type="domain" description="TonB C-terminal" evidence="10">
    <location>
        <begin position="137"/>
        <end position="228"/>
    </location>
</feature>
<evidence type="ECO:0000256" key="2">
    <source>
        <dbReference type="ARBA" id="ARBA00006555"/>
    </source>
</evidence>
<dbReference type="Gene3D" id="3.30.1150.10">
    <property type="match status" value="1"/>
</dbReference>
<dbReference type="PROSITE" id="PS52015">
    <property type="entry name" value="TONB_CTD"/>
    <property type="match status" value="1"/>
</dbReference>
<evidence type="ECO:0000256" key="3">
    <source>
        <dbReference type="ARBA" id="ARBA00022448"/>
    </source>
</evidence>
<dbReference type="SUPFAM" id="SSF82185">
    <property type="entry name" value="Histone H3 K4-specific methyltransferase SET7/9 N-terminal domain"/>
    <property type="match status" value="1"/>
</dbReference>
<gene>
    <name evidence="11" type="ORF">ACFFGT_12215</name>
</gene>
<evidence type="ECO:0000256" key="1">
    <source>
        <dbReference type="ARBA" id="ARBA00004383"/>
    </source>
</evidence>
<dbReference type="PANTHER" id="PTHR33446">
    <property type="entry name" value="PROTEIN TONB-RELATED"/>
    <property type="match status" value="1"/>
</dbReference>
<dbReference type="Proteomes" id="UP001589828">
    <property type="component" value="Unassembled WGS sequence"/>
</dbReference>
<proteinExistence type="inferred from homology"/>
<evidence type="ECO:0000256" key="7">
    <source>
        <dbReference type="ARBA" id="ARBA00022927"/>
    </source>
</evidence>
<evidence type="ECO:0000256" key="6">
    <source>
        <dbReference type="ARBA" id="ARBA00022692"/>
    </source>
</evidence>
<dbReference type="PANTHER" id="PTHR33446:SF2">
    <property type="entry name" value="PROTEIN TONB"/>
    <property type="match status" value="1"/>
</dbReference>
<dbReference type="NCBIfam" id="TIGR01352">
    <property type="entry name" value="tonB_Cterm"/>
    <property type="match status" value="1"/>
</dbReference>
<dbReference type="InterPro" id="IPR037682">
    <property type="entry name" value="TonB_C"/>
</dbReference>
<keyword evidence="12" id="KW-1185">Reference proteome</keyword>
<keyword evidence="8" id="KW-1133">Transmembrane helix</keyword>
<organism evidence="11 12">
    <name type="scientific">Mucilaginibacter angelicae</name>
    <dbReference type="NCBI Taxonomy" id="869718"/>
    <lineage>
        <taxon>Bacteria</taxon>
        <taxon>Pseudomonadati</taxon>
        <taxon>Bacteroidota</taxon>
        <taxon>Sphingobacteriia</taxon>
        <taxon>Sphingobacteriales</taxon>
        <taxon>Sphingobacteriaceae</taxon>
        <taxon>Mucilaginibacter</taxon>
    </lineage>
</organism>
<comment type="similarity">
    <text evidence="2">Belongs to the TonB family.</text>
</comment>
<evidence type="ECO:0000256" key="9">
    <source>
        <dbReference type="ARBA" id="ARBA00023136"/>
    </source>
</evidence>
<sequence>MCVEYFPDGKRKRISSYDKGTLSGDVTEYFPNGKLYLSGFYKKDTLIINRCSDSTGRVLTENGNGIAVIYSEDFKHIAGAGSIKNGFKDGDWAGTLEDTLSYTAHYKNGEVINGISTAKSGRKYVFNKEYTAPEFAGGSQMYGAFLAKNIRYPMVAIDDKIQGQVIVVFTVDSNGNLHNIRPLQGNAVLAREALRVMHLSPKWQPGTNYGVPVAVVYATPVNFTIVRE</sequence>
<protein>
    <submittedName>
        <fullName evidence="11">TonB family protein</fullName>
    </submittedName>
</protein>
<dbReference type="InterPro" id="IPR006260">
    <property type="entry name" value="TonB/TolA_C"/>
</dbReference>
<dbReference type="EMBL" id="JBHLTS010000021">
    <property type="protein sequence ID" value="MFC0514972.1"/>
    <property type="molecule type" value="Genomic_DNA"/>
</dbReference>
<comment type="caution">
    <text evidence="11">The sequence shown here is derived from an EMBL/GenBank/DDBJ whole genome shotgun (WGS) entry which is preliminary data.</text>
</comment>
<reference evidence="11 12" key="1">
    <citation type="submission" date="2024-09" db="EMBL/GenBank/DDBJ databases">
        <authorList>
            <person name="Sun Q."/>
            <person name="Mori K."/>
        </authorList>
    </citation>
    <scope>NUCLEOTIDE SEQUENCE [LARGE SCALE GENOMIC DNA]</scope>
    <source>
        <strain evidence="11 12">NCAIM B.02415</strain>
    </source>
</reference>
<evidence type="ECO:0000313" key="11">
    <source>
        <dbReference type="EMBL" id="MFC0514972.1"/>
    </source>
</evidence>
<keyword evidence="9" id="KW-0472">Membrane</keyword>
<comment type="subcellular location">
    <subcellularLocation>
        <location evidence="1">Cell inner membrane</location>
        <topology evidence="1">Single-pass membrane protein</topology>
        <orientation evidence="1">Periplasmic side</orientation>
    </subcellularLocation>
</comment>
<keyword evidence="7" id="KW-0653">Protein transport</keyword>
<keyword evidence="4" id="KW-1003">Cell membrane</keyword>
<evidence type="ECO:0000256" key="4">
    <source>
        <dbReference type="ARBA" id="ARBA00022475"/>
    </source>
</evidence>
<evidence type="ECO:0000313" key="12">
    <source>
        <dbReference type="Proteomes" id="UP001589828"/>
    </source>
</evidence>
<evidence type="ECO:0000256" key="5">
    <source>
        <dbReference type="ARBA" id="ARBA00022519"/>
    </source>
</evidence>
<dbReference type="Pfam" id="PF03544">
    <property type="entry name" value="TonB_C"/>
    <property type="match status" value="1"/>
</dbReference>
<dbReference type="InterPro" id="IPR051045">
    <property type="entry name" value="TonB-dependent_transducer"/>
</dbReference>